<dbReference type="InterPro" id="IPR006638">
    <property type="entry name" value="Elp3/MiaA/NifB-like_rSAM"/>
</dbReference>
<keyword evidence="4" id="KW-0408">Iron</keyword>
<organism evidence="7 8">
    <name type="scientific">Candidatus Chryseopegocella kryptomonas</name>
    <dbReference type="NCBI Taxonomy" id="1633643"/>
    <lineage>
        <taxon>Bacteria</taxon>
        <taxon>Pseudomonadati</taxon>
        <taxon>Candidatus Kryptoniota</taxon>
        <taxon>Candidatus Chryseopegocella</taxon>
    </lineage>
</organism>
<keyword evidence="2" id="KW-0949">S-adenosyl-L-methionine</keyword>
<dbReference type="PANTHER" id="PTHR43409:SF4">
    <property type="entry name" value="RADICAL SAM SUPERFAMILY PROTEIN"/>
    <property type="match status" value="1"/>
</dbReference>
<dbReference type="SMART" id="SM00729">
    <property type="entry name" value="Elp3"/>
    <property type="match status" value="1"/>
</dbReference>
<keyword evidence="3" id="KW-0479">Metal-binding</keyword>
<sequence>MEKVGENVVKFFIQEFGNVYFNIQKYSTTISEEHRFIYYFDAEGRFMGGFFDGVSYRRGLDNRLMKKFFDSDKFKVKVFVDKDEKVKVIEDVLQRVEKIKKALSNFESVDEDLLLRLDDILKWNYENLERDGFKFFSIYKPVSILPPDQYLSLVLQPAEGCSWNKCTFCSFYQDRKFRIKSPDEFREHIKKVKEFFGRAIGLRKSIFLGDANALIIPQKRLIELIKIIHEEFPISQSKDDFDYVFDGIYSFLDIFGAERKSIAEYIELKNLQVKRIYIGLETGDPELFKYLNKPGSPDECVEVVETIKNAGINVGIIVLAGAGGKSFYEKHIKNTVETILKMPLSDGDIVYISPLVLDEAKEYVKIMDEIGSQILNKFELREQINEIKNGLKNLITRGVKITLYDIQEFIY</sequence>
<evidence type="ECO:0000256" key="4">
    <source>
        <dbReference type="ARBA" id="ARBA00023004"/>
    </source>
</evidence>
<evidence type="ECO:0000313" key="8">
    <source>
        <dbReference type="Proteomes" id="UP000199197"/>
    </source>
</evidence>
<protein>
    <submittedName>
        <fullName evidence="7">Radical SAM superfamily protein</fullName>
    </submittedName>
</protein>
<reference evidence="8" key="1">
    <citation type="submission" date="2015-11" db="EMBL/GenBank/DDBJ databases">
        <authorList>
            <person name="Varghese N."/>
        </authorList>
    </citation>
    <scope>NUCLEOTIDE SEQUENCE [LARGE SCALE GENOMIC DNA]</scope>
    <source>
        <strain evidence="8">JGI-23</strain>
    </source>
</reference>
<feature type="domain" description="Radical SAM core" evidence="6">
    <location>
        <begin position="145"/>
        <end position="393"/>
    </location>
</feature>
<dbReference type="InterPro" id="IPR051198">
    <property type="entry name" value="BchE-like"/>
</dbReference>
<comment type="cofactor">
    <cofactor evidence="1">
        <name>[4Fe-4S] cluster</name>
        <dbReference type="ChEBI" id="CHEBI:49883"/>
    </cofactor>
</comment>
<name>A0A0N7MXF8_9BACT</name>
<dbReference type="PANTHER" id="PTHR43409">
    <property type="entry name" value="ANAEROBIC MAGNESIUM-PROTOPORPHYRIN IX MONOMETHYL ESTER CYCLASE-RELATED"/>
    <property type="match status" value="1"/>
</dbReference>
<evidence type="ECO:0000259" key="6">
    <source>
        <dbReference type="PROSITE" id="PS51918"/>
    </source>
</evidence>
<keyword evidence="5" id="KW-0411">Iron-sulfur</keyword>
<dbReference type="OrthoDB" id="9777636at2"/>
<evidence type="ECO:0000313" key="7">
    <source>
        <dbReference type="EMBL" id="CUT01323.1"/>
    </source>
</evidence>
<dbReference type="SFLD" id="SFLDS00029">
    <property type="entry name" value="Radical_SAM"/>
    <property type="match status" value="2"/>
</dbReference>
<dbReference type="SFLD" id="SFLDG01082">
    <property type="entry name" value="B12-binding_domain_containing"/>
    <property type="match status" value="1"/>
</dbReference>
<dbReference type="GO" id="GO:0046872">
    <property type="term" value="F:metal ion binding"/>
    <property type="evidence" value="ECO:0007669"/>
    <property type="project" value="UniProtKB-KW"/>
</dbReference>
<dbReference type="SFLD" id="SFLDG01095">
    <property type="entry name" value="Uncharacterised_Radical_SAM_Su"/>
    <property type="match status" value="1"/>
</dbReference>
<proteinExistence type="predicted"/>
<evidence type="ECO:0000256" key="1">
    <source>
        <dbReference type="ARBA" id="ARBA00001966"/>
    </source>
</evidence>
<dbReference type="AlphaFoldDB" id="A0A0N7MXF8"/>
<evidence type="ECO:0000256" key="2">
    <source>
        <dbReference type="ARBA" id="ARBA00022691"/>
    </source>
</evidence>
<dbReference type="SUPFAM" id="SSF102114">
    <property type="entry name" value="Radical SAM enzymes"/>
    <property type="match status" value="1"/>
</dbReference>
<dbReference type="InterPro" id="IPR058240">
    <property type="entry name" value="rSAM_sf"/>
</dbReference>
<dbReference type="RefSeq" id="WP_092349476.1">
    <property type="nucleotide sequence ID" value="NZ_CZVW01000009.1"/>
</dbReference>
<dbReference type="PROSITE" id="PS51918">
    <property type="entry name" value="RADICAL_SAM"/>
    <property type="match status" value="1"/>
</dbReference>
<evidence type="ECO:0000256" key="5">
    <source>
        <dbReference type="ARBA" id="ARBA00023014"/>
    </source>
</evidence>
<dbReference type="EMBL" id="CZVW01000009">
    <property type="protein sequence ID" value="CUT01323.1"/>
    <property type="molecule type" value="Genomic_DNA"/>
</dbReference>
<dbReference type="Gene3D" id="3.20.20.70">
    <property type="entry name" value="Aldolase class I"/>
    <property type="match status" value="1"/>
</dbReference>
<dbReference type="InterPro" id="IPR013785">
    <property type="entry name" value="Aldolase_TIM"/>
</dbReference>
<dbReference type="GO" id="GO:0003824">
    <property type="term" value="F:catalytic activity"/>
    <property type="evidence" value="ECO:0007669"/>
    <property type="project" value="InterPro"/>
</dbReference>
<dbReference type="Pfam" id="PF04055">
    <property type="entry name" value="Radical_SAM"/>
    <property type="match status" value="1"/>
</dbReference>
<dbReference type="CDD" id="cd01335">
    <property type="entry name" value="Radical_SAM"/>
    <property type="match status" value="1"/>
</dbReference>
<dbReference type="InterPro" id="IPR007197">
    <property type="entry name" value="rSAM"/>
</dbReference>
<evidence type="ECO:0000256" key="3">
    <source>
        <dbReference type="ARBA" id="ARBA00022723"/>
    </source>
</evidence>
<gene>
    <name evidence="7" type="ORF">JGI23_01014</name>
</gene>
<accession>A0A0N7MXF8</accession>
<dbReference type="Proteomes" id="UP000199197">
    <property type="component" value="Unassembled WGS sequence"/>
</dbReference>
<dbReference type="GO" id="GO:0051536">
    <property type="term" value="F:iron-sulfur cluster binding"/>
    <property type="evidence" value="ECO:0007669"/>
    <property type="project" value="UniProtKB-KW"/>
</dbReference>
<keyword evidence="8" id="KW-1185">Reference proteome</keyword>